<proteinExistence type="predicted"/>
<evidence type="ECO:0000256" key="3">
    <source>
        <dbReference type="ARBA" id="ARBA00022692"/>
    </source>
</evidence>
<name>A0ABQ6CM90_9HYPH</name>
<feature type="transmembrane region" description="Helical" evidence="6">
    <location>
        <begin position="177"/>
        <end position="197"/>
    </location>
</feature>
<dbReference type="InterPro" id="IPR001123">
    <property type="entry name" value="LeuE-type"/>
</dbReference>
<feature type="transmembrane region" description="Helical" evidence="6">
    <location>
        <begin position="71"/>
        <end position="89"/>
    </location>
</feature>
<dbReference type="EMBL" id="BSPC01000048">
    <property type="protein sequence ID" value="GLS21294.1"/>
    <property type="molecule type" value="Genomic_DNA"/>
</dbReference>
<protein>
    <submittedName>
        <fullName evidence="7">Lysine transporter LysE</fullName>
    </submittedName>
</protein>
<evidence type="ECO:0000256" key="1">
    <source>
        <dbReference type="ARBA" id="ARBA00004651"/>
    </source>
</evidence>
<keyword evidence="5 6" id="KW-0472">Membrane</keyword>
<keyword evidence="3 6" id="KW-0812">Transmembrane</keyword>
<evidence type="ECO:0000313" key="7">
    <source>
        <dbReference type="EMBL" id="GLS21294.1"/>
    </source>
</evidence>
<feature type="transmembrane region" description="Helical" evidence="6">
    <location>
        <begin position="41"/>
        <end position="65"/>
    </location>
</feature>
<sequence length="212" mass="22080">MISLSLLFATFLAGFIYTIAPGPAFLALFTLGAAKGRRPGAWFMTGHLVGDVTWSVAALAAIVGVSQVGPMLFDILGICCGVYLIYLGVRAITTHKDGKAAVIGADRPLLNGVLFGLTNPKSYPVAFATFGALVAPYGSAITWGETPALIASAFLGFVAADLILFVAIGLTPVRRFFARYGVWVTRIVGVAFVGFGAKSLFDGARGLVSARG</sequence>
<feature type="transmembrane region" description="Helical" evidence="6">
    <location>
        <begin position="149"/>
        <end position="170"/>
    </location>
</feature>
<dbReference type="Proteomes" id="UP001156882">
    <property type="component" value="Unassembled WGS sequence"/>
</dbReference>
<dbReference type="Pfam" id="PF01810">
    <property type="entry name" value="LysE"/>
    <property type="match status" value="1"/>
</dbReference>
<feature type="transmembrane region" description="Helical" evidence="6">
    <location>
        <begin position="6"/>
        <end position="29"/>
    </location>
</feature>
<evidence type="ECO:0000256" key="4">
    <source>
        <dbReference type="ARBA" id="ARBA00022989"/>
    </source>
</evidence>
<keyword evidence="8" id="KW-1185">Reference proteome</keyword>
<comment type="caution">
    <text evidence="7">The sequence shown here is derived from an EMBL/GenBank/DDBJ whole genome shotgun (WGS) entry which is preliminary data.</text>
</comment>
<comment type="subcellular location">
    <subcellularLocation>
        <location evidence="1">Cell membrane</location>
        <topology evidence="1">Multi-pass membrane protein</topology>
    </subcellularLocation>
</comment>
<accession>A0ABQ6CM90</accession>
<keyword evidence="2" id="KW-1003">Cell membrane</keyword>
<keyword evidence="4 6" id="KW-1133">Transmembrane helix</keyword>
<feature type="transmembrane region" description="Helical" evidence="6">
    <location>
        <begin position="123"/>
        <end position="143"/>
    </location>
</feature>
<evidence type="ECO:0000256" key="6">
    <source>
        <dbReference type="SAM" id="Phobius"/>
    </source>
</evidence>
<gene>
    <name evidence="7" type="ORF">GCM10007874_43110</name>
</gene>
<organism evidence="7 8">
    <name type="scientific">Labrys miyagiensis</name>
    <dbReference type="NCBI Taxonomy" id="346912"/>
    <lineage>
        <taxon>Bacteria</taxon>
        <taxon>Pseudomonadati</taxon>
        <taxon>Pseudomonadota</taxon>
        <taxon>Alphaproteobacteria</taxon>
        <taxon>Hyphomicrobiales</taxon>
        <taxon>Xanthobacteraceae</taxon>
        <taxon>Labrys</taxon>
    </lineage>
</organism>
<reference evidence="8" key="1">
    <citation type="journal article" date="2019" name="Int. J. Syst. Evol. Microbiol.">
        <title>The Global Catalogue of Microorganisms (GCM) 10K type strain sequencing project: providing services to taxonomists for standard genome sequencing and annotation.</title>
        <authorList>
            <consortium name="The Broad Institute Genomics Platform"/>
            <consortium name="The Broad Institute Genome Sequencing Center for Infectious Disease"/>
            <person name="Wu L."/>
            <person name="Ma J."/>
        </authorList>
    </citation>
    <scope>NUCLEOTIDE SEQUENCE [LARGE SCALE GENOMIC DNA]</scope>
    <source>
        <strain evidence="8">NBRC 101365</strain>
    </source>
</reference>
<evidence type="ECO:0000256" key="5">
    <source>
        <dbReference type="ARBA" id="ARBA00023136"/>
    </source>
</evidence>
<evidence type="ECO:0000313" key="8">
    <source>
        <dbReference type="Proteomes" id="UP001156882"/>
    </source>
</evidence>
<dbReference type="RefSeq" id="WP_284314343.1">
    <property type="nucleotide sequence ID" value="NZ_BSPC01000048.1"/>
</dbReference>
<evidence type="ECO:0000256" key="2">
    <source>
        <dbReference type="ARBA" id="ARBA00022475"/>
    </source>
</evidence>
<dbReference type="PANTHER" id="PTHR30086:SF20">
    <property type="entry name" value="ARGININE EXPORTER PROTEIN ARGO-RELATED"/>
    <property type="match status" value="1"/>
</dbReference>
<dbReference type="PANTHER" id="PTHR30086">
    <property type="entry name" value="ARGININE EXPORTER PROTEIN ARGO"/>
    <property type="match status" value="1"/>
</dbReference>